<feature type="region of interest" description="Disordered" evidence="2">
    <location>
        <begin position="599"/>
        <end position="624"/>
    </location>
</feature>
<feature type="compositionally biased region" description="Basic and acidic residues" evidence="2">
    <location>
        <begin position="514"/>
        <end position="523"/>
    </location>
</feature>
<gene>
    <name evidence="3" type="ORF">CVLEPA_LOCUS14044</name>
</gene>
<feature type="compositionally biased region" description="Basic and acidic residues" evidence="2">
    <location>
        <begin position="439"/>
        <end position="455"/>
    </location>
</feature>
<dbReference type="Pfam" id="PF15369">
    <property type="entry name" value="KIAA1328"/>
    <property type="match status" value="1"/>
</dbReference>
<dbReference type="Proteomes" id="UP001642483">
    <property type="component" value="Unassembled WGS sequence"/>
</dbReference>
<dbReference type="InterPro" id="IPR032736">
    <property type="entry name" value="Hinderin"/>
</dbReference>
<evidence type="ECO:0000256" key="2">
    <source>
        <dbReference type="SAM" id="MobiDB-lite"/>
    </source>
</evidence>
<dbReference type="EMBL" id="CAWYQH010000096">
    <property type="protein sequence ID" value="CAK8682919.1"/>
    <property type="molecule type" value="Genomic_DNA"/>
</dbReference>
<protein>
    <submittedName>
        <fullName evidence="3">Uncharacterized protein</fullName>
    </submittedName>
</protein>
<feature type="compositionally biased region" description="Basic and acidic residues" evidence="2">
    <location>
        <begin position="221"/>
        <end position="232"/>
    </location>
</feature>
<feature type="compositionally biased region" description="Basic residues" evidence="2">
    <location>
        <begin position="38"/>
        <end position="47"/>
    </location>
</feature>
<feature type="region of interest" description="Disordered" evidence="2">
    <location>
        <begin position="176"/>
        <end position="233"/>
    </location>
</feature>
<dbReference type="PANTHER" id="PTHR28375:SF1">
    <property type="entry name" value="PROTEIN HINDERIN"/>
    <property type="match status" value="1"/>
</dbReference>
<keyword evidence="1" id="KW-0175">Coiled coil</keyword>
<feature type="compositionally biased region" description="Polar residues" evidence="2">
    <location>
        <begin position="609"/>
        <end position="622"/>
    </location>
</feature>
<feature type="compositionally biased region" description="Polar residues" evidence="2">
    <location>
        <begin position="503"/>
        <end position="513"/>
    </location>
</feature>
<feature type="region of interest" description="Disordered" evidence="2">
    <location>
        <begin position="500"/>
        <end position="523"/>
    </location>
</feature>
<feature type="region of interest" description="Disordered" evidence="2">
    <location>
        <begin position="28"/>
        <end position="86"/>
    </location>
</feature>
<comment type="caution">
    <text evidence="3">The sequence shown here is derived from an EMBL/GenBank/DDBJ whole genome shotgun (WGS) entry which is preliminary data.</text>
</comment>
<feature type="coiled-coil region" evidence="1">
    <location>
        <begin position="95"/>
        <end position="147"/>
    </location>
</feature>
<feature type="compositionally biased region" description="Polar residues" evidence="2">
    <location>
        <begin position="176"/>
        <end position="190"/>
    </location>
</feature>
<evidence type="ECO:0000313" key="3">
    <source>
        <dbReference type="EMBL" id="CAK8682919.1"/>
    </source>
</evidence>
<keyword evidence="4" id="KW-1185">Reference proteome</keyword>
<evidence type="ECO:0000313" key="4">
    <source>
        <dbReference type="Proteomes" id="UP001642483"/>
    </source>
</evidence>
<sequence length="708" mass="79741">MSVMPDIYWSQGDDKEVVSYVPGVDFHKNMKSQVKSKQPTKPKRHQTGIKEKKTSSKPLKTPNEAKCTKKENVTPTSNHGGARLKDLCSEDKERVANLVRELGKAGEEKEATESQLSNERKKFASQLEMLKADKEKIENDQQDLLSQYKECQVLLVMYQKKIAEQQKEVANDINRLLSTTPHSGQTKTPIKSSGRLSSNKTSSSTRSKTGDVTIGELETGSEFRKGKKRSPEKAANVSFDKVGILGESYIPTEVSGSTNTQVMTDIYKSSSFPSPDLSPDLMGVQNSSQSFPMLASHYERAPLANTSHLHPRIKRHEKRNDNPVTWNVKEDDYVKDISYQFQKNISTLSPETRKRALVIQKQVLEAEQSHLRQLLAEQEAILKLRQDELKRRHEEYTDRMIYFQRYGCFPSSSSADTSARRDYSSYKDISTERVLPEFHSRSERTLDDLPRRGEYSDTESYSLHPTADFTSIGRGGISSSYRSQSHQALSFSEPPLRIRTRYQDSSADTINRNSGEKSTLEEYPLDSKMDSHAESIGKGISFSTKGLESTKRHGLSKSTVKSTSVYSDVTTNQYSFKSLYDENTPTENEMATMTSFPRSAVNDPVSTEDLGQSSNSNSSFPYQRTADSDDMITLTATRSPRRLLQTTMNNISTLSELVDEVDSHDPTCTPRKDLSLWSPMGARGDGTITSTTFDPEDSQLIEDIFFIK</sequence>
<evidence type="ECO:0000256" key="1">
    <source>
        <dbReference type="SAM" id="Coils"/>
    </source>
</evidence>
<feature type="region of interest" description="Disordered" evidence="2">
    <location>
        <begin position="439"/>
        <end position="462"/>
    </location>
</feature>
<reference evidence="3 4" key="1">
    <citation type="submission" date="2024-02" db="EMBL/GenBank/DDBJ databases">
        <authorList>
            <person name="Daric V."/>
            <person name="Darras S."/>
        </authorList>
    </citation>
    <scope>NUCLEOTIDE SEQUENCE [LARGE SCALE GENOMIC DNA]</scope>
</reference>
<accession>A0ABP0FWY7</accession>
<feature type="compositionally biased region" description="Low complexity" evidence="2">
    <location>
        <begin position="191"/>
        <end position="207"/>
    </location>
</feature>
<name>A0ABP0FWY7_CLALP</name>
<proteinExistence type="predicted"/>
<organism evidence="3 4">
    <name type="scientific">Clavelina lepadiformis</name>
    <name type="common">Light-bulb sea squirt</name>
    <name type="synonym">Ascidia lepadiformis</name>
    <dbReference type="NCBI Taxonomy" id="159417"/>
    <lineage>
        <taxon>Eukaryota</taxon>
        <taxon>Metazoa</taxon>
        <taxon>Chordata</taxon>
        <taxon>Tunicata</taxon>
        <taxon>Ascidiacea</taxon>
        <taxon>Aplousobranchia</taxon>
        <taxon>Clavelinidae</taxon>
        <taxon>Clavelina</taxon>
    </lineage>
</organism>
<dbReference type="PANTHER" id="PTHR28375">
    <property type="entry name" value="PROTEIN HINDERIN"/>
    <property type="match status" value="1"/>
</dbReference>